<dbReference type="EMBL" id="JACHGB010000005">
    <property type="protein sequence ID" value="MBB5272494.1"/>
    <property type="molecule type" value="Genomic_DNA"/>
</dbReference>
<keyword evidence="1 8" id="KW-0436">Ligase</keyword>
<dbReference type="GO" id="GO:0004077">
    <property type="term" value="F:biotin--[biotin carboxyl-carrier protein] ligase activity"/>
    <property type="evidence" value="ECO:0007669"/>
    <property type="project" value="UniProtKB-EC"/>
</dbReference>
<dbReference type="Proteomes" id="UP000532440">
    <property type="component" value="Unassembled WGS sequence"/>
</dbReference>
<evidence type="ECO:0000313" key="8">
    <source>
        <dbReference type="EMBL" id="MBB5272494.1"/>
    </source>
</evidence>
<evidence type="ECO:0000256" key="4">
    <source>
        <dbReference type="ARBA" id="ARBA00023267"/>
    </source>
</evidence>
<dbReference type="PANTHER" id="PTHR12835:SF5">
    <property type="entry name" value="BIOTIN--PROTEIN LIGASE"/>
    <property type="match status" value="1"/>
</dbReference>
<evidence type="ECO:0000256" key="5">
    <source>
        <dbReference type="ARBA" id="ARBA00024227"/>
    </source>
</evidence>
<reference evidence="8 9" key="1">
    <citation type="submission" date="2020-08" db="EMBL/GenBank/DDBJ databases">
        <title>Genomic Encyclopedia of Type Strains, Phase IV (KMG-IV): sequencing the most valuable type-strain genomes for metagenomic binning, comparative biology and taxonomic classification.</title>
        <authorList>
            <person name="Goeker M."/>
        </authorList>
    </citation>
    <scope>NUCLEOTIDE SEQUENCE [LARGE SCALE GENOMIC DNA]</scope>
    <source>
        <strain evidence="8 9">DSM 29781</strain>
    </source>
</reference>
<dbReference type="InterPro" id="IPR008988">
    <property type="entry name" value="Transcriptional_repressor_C"/>
</dbReference>
<dbReference type="Pfam" id="PF03099">
    <property type="entry name" value="BPL_LplA_LipB"/>
    <property type="match status" value="1"/>
</dbReference>
<dbReference type="SUPFAM" id="SSF55681">
    <property type="entry name" value="Class II aaRS and biotin synthetases"/>
    <property type="match status" value="1"/>
</dbReference>
<dbReference type="PANTHER" id="PTHR12835">
    <property type="entry name" value="BIOTIN PROTEIN LIGASE"/>
    <property type="match status" value="1"/>
</dbReference>
<evidence type="ECO:0000256" key="3">
    <source>
        <dbReference type="ARBA" id="ARBA00022840"/>
    </source>
</evidence>
<evidence type="ECO:0000256" key="2">
    <source>
        <dbReference type="ARBA" id="ARBA00022741"/>
    </source>
</evidence>
<evidence type="ECO:0000313" key="9">
    <source>
        <dbReference type="Proteomes" id="UP000532440"/>
    </source>
</evidence>
<evidence type="ECO:0000256" key="6">
    <source>
        <dbReference type="ARBA" id="ARBA00047846"/>
    </source>
</evidence>
<keyword evidence="9" id="KW-1185">Reference proteome</keyword>
<sequence>MASPDQQTQQPGRSAAADAGLDAALIAAAAALPESCVEVVDSIDSTNKELMRRPAGPPRSGGAPAVHVLLAVQQVAGRGRRGRVFVSDPLDSLTFSVAIDHCRGAHTPALVGLPLALGVAVAKTASAWAPGIGLKWPNDLLRKGLKCAGMLVETRLSGEHERIVIGLGVNLRLPDALASAIDQPACGLFEAGSAMPPREELAGRLARALIDAAERFLAEGFGDTALQWAPFDVLAGREVTILEDGRPKLSGRADGLDPTGALRLRTSDGVVAVAVGDVSARLSDLTGARGP</sequence>
<dbReference type="Pfam" id="PF02237">
    <property type="entry name" value="BPL_C"/>
    <property type="match status" value="1"/>
</dbReference>
<keyword evidence="4" id="KW-0092">Biotin</keyword>
<dbReference type="RefSeq" id="WP_183968084.1">
    <property type="nucleotide sequence ID" value="NZ_BAABEW010000022.1"/>
</dbReference>
<organism evidence="8 9">
    <name type="scientific">Quisquiliibacterium transsilvanicum</name>
    <dbReference type="NCBI Taxonomy" id="1549638"/>
    <lineage>
        <taxon>Bacteria</taxon>
        <taxon>Pseudomonadati</taxon>
        <taxon>Pseudomonadota</taxon>
        <taxon>Betaproteobacteria</taxon>
        <taxon>Burkholderiales</taxon>
        <taxon>Burkholderiaceae</taxon>
        <taxon>Quisquiliibacterium</taxon>
    </lineage>
</organism>
<dbReference type="CDD" id="cd16442">
    <property type="entry name" value="BPL"/>
    <property type="match status" value="1"/>
</dbReference>
<protein>
    <recommendedName>
        <fullName evidence="5">biotin--[biotin carboxyl-carrier protein] ligase</fullName>
        <ecNumber evidence="5">6.3.4.15</ecNumber>
    </recommendedName>
</protein>
<accession>A0A7W8HI48</accession>
<dbReference type="InterPro" id="IPR003142">
    <property type="entry name" value="BPL_C"/>
</dbReference>
<dbReference type="InterPro" id="IPR045864">
    <property type="entry name" value="aa-tRNA-synth_II/BPL/LPL"/>
</dbReference>
<dbReference type="Gene3D" id="3.30.930.10">
    <property type="entry name" value="Bira Bifunctional Protein, Domain 2"/>
    <property type="match status" value="1"/>
</dbReference>
<comment type="catalytic activity">
    <reaction evidence="6">
        <text>biotin + L-lysyl-[protein] + ATP = N(6)-biotinyl-L-lysyl-[protein] + AMP + diphosphate + H(+)</text>
        <dbReference type="Rhea" id="RHEA:11756"/>
        <dbReference type="Rhea" id="RHEA-COMP:9752"/>
        <dbReference type="Rhea" id="RHEA-COMP:10505"/>
        <dbReference type="ChEBI" id="CHEBI:15378"/>
        <dbReference type="ChEBI" id="CHEBI:29969"/>
        <dbReference type="ChEBI" id="CHEBI:30616"/>
        <dbReference type="ChEBI" id="CHEBI:33019"/>
        <dbReference type="ChEBI" id="CHEBI:57586"/>
        <dbReference type="ChEBI" id="CHEBI:83144"/>
        <dbReference type="ChEBI" id="CHEBI:456215"/>
        <dbReference type="EC" id="6.3.4.15"/>
    </reaction>
</comment>
<keyword evidence="2" id="KW-0547">Nucleotide-binding</keyword>
<dbReference type="AlphaFoldDB" id="A0A7W8HI48"/>
<feature type="domain" description="BPL/LPL catalytic" evidence="7">
    <location>
        <begin position="44"/>
        <end position="217"/>
    </location>
</feature>
<dbReference type="PROSITE" id="PS51733">
    <property type="entry name" value="BPL_LPL_CATALYTIC"/>
    <property type="match status" value="1"/>
</dbReference>
<dbReference type="InterPro" id="IPR004408">
    <property type="entry name" value="Biotin_CoA_COase_ligase"/>
</dbReference>
<gene>
    <name evidence="8" type="ORF">HNQ70_002517</name>
</gene>
<dbReference type="EC" id="6.3.4.15" evidence="5"/>
<dbReference type="InterPro" id="IPR004143">
    <property type="entry name" value="BPL_LPL_catalytic"/>
</dbReference>
<dbReference type="SUPFAM" id="SSF50037">
    <property type="entry name" value="C-terminal domain of transcriptional repressors"/>
    <property type="match status" value="1"/>
</dbReference>
<dbReference type="Gene3D" id="2.30.30.100">
    <property type="match status" value="1"/>
</dbReference>
<evidence type="ECO:0000256" key="1">
    <source>
        <dbReference type="ARBA" id="ARBA00022598"/>
    </source>
</evidence>
<keyword evidence="3" id="KW-0067">ATP-binding</keyword>
<proteinExistence type="predicted"/>
<comment type="caution">
    <text evidence="8">The sequence shown here is derived from an EMBL/GenBank/DDBJ whole genome shotgun (WGS) entry which is preliminary data.</text>
</comment>
<evidence type="ECO:0000259" key="7">
    <source>
        <dbReference type="PROSITE" id="PS51733"/>
    </source>
</evidence>
<name>A0A7W8HI48_9BURK</name>
<dbReference type="GO" id="GO:0005524">
    <property type="term" value="F:ATP binding"/>
    <property type="evidence" value="ECO:0007669"/>
    <property type="project" value="UniProtKB-KW"/>
</dbReference>
<dbReference type="GO" id="GO:0005737">
    <property type="term" value="C:cytoplasm"/>
    <property type="evidence" value="ECO:0007669"/>
    <property type="project" value="TreeGrafter"/>
</dbReference>
<dbReference type="NCBIfam" id="TIGR00121">
    <property type="entry name" value="birA_ligase"/>
    <property type="match status" value="1"/>
</dbReference>